<dbReference type="Pfam" id="PF04002">
    <property type="entry name" value="RadC"/>
    <property type="match status" value="1"/>
</dbReference>
<dbReference type="GO" id="GO:0006508">
    <property type="term" value="P:proteolysis"/>
    <property type="evidence" value="ECO:0007669"/>
    <property type="project" value="UniProtKB-KW"/>
</dbReference>
<dbReference type="OrthoDB" id="9804482at2"/>
<evidence type="ECO:0000313" key="7">
    <source>
        <dbReference type="EMBL" id="KAA0257547.1"/>
    </source>
</evidence>
<keyword evidence="3" id="KW-0378">Hydrolase</keyword>
<protein>
    <submittedName>
        <fullName evidence="7">DNA repair protein RadC</fullName>
    </submittedName>
</protein>
<comment type="caution">
    <text evidence="7">The sequence shown here is derived from an EMBL/GenBank/DDBJ whole genome shotgun (WGS) entry which is preliminary data.</text>
</comment>
<dbReference type="GO" id="GO:0008237">
    <property type="term" value="F:metallopeptidase activity"/>
    <property type="evidence" value="ECO:0007669"/>
    <property type="project" value="UniProtKB-KW"/>
</dbReference>
<evidence type="ECO:0000259" key="6">
    <source>
        <dbReference type="PROSITE" id="PS50249"/>
    </source>
</evidence>
<dbReference type="PROSITE" id="PS01302">
    <property type="entry name" value="UPF0758"/>
    <property type="match status" value="1"/>
</dbReference>
<dbReference type="Proteomes" id="UP000322876">
    <property type="component" value="Unassembled WGS sequence"/>
</dbReference>
<dbReference type="Gene3D" id="3.40.140.10">
    <property type="entry name" value="Cytidine Deaminase, domain 2"/>
    <property type="match status" value="1"/>
</dbReference>
<organism evidence="7 8">
    <name type="scientific">Deferribacter autotrophicus</name>
    <dbReference type="NCBI Taxonomy" id="500465"/>
    <lineage>
        <taxon>Bacteria</taxon>
        <taxon>Pseudomonadati</taxon>
        <taxon>Deferribacterota</taxon>
        <taxon>Deferribacteres</taxon>
        <taxon>Deferribacterales</taxon>
        <taxon>Deferribacteraceae</taxon>
        <taxon>Deferribacter</taxon>
    </lineage>
</organism>
<evidence type="ECO:0000256" key="3">
    <source>
        <dbReference type="ARBA" id="ARBA00022801"/>
    </source>
</evidence>
<dbReference type="RefSeq" id="WP_149266928.1">
    <property type="nucleotide sequence ID" value="NZ_VFJB01000007.1"/>
</dbReference>
<keyword evidence="5" id="KW-0482">Metalloprotease</keyword>
<sequence>MILKEYKSKKIKNPKDVAKILQAILCSEHKIDQDKEHLWCIGLNTRNIIKYIELVSLGTLDETLIEPREVFRLAIFKGVKNIIVAHNHPSGNLRFSNADIQATERLKKCGEILGIGVLDHILITVDDYISMKQEGLM</sequence>
<evidence type="ECO:0000256" key="2">
    <source>
        <dbReference type="ARBA" id="ARBA00022723"/>
    </source>
</evidence>
<keyword evidence="8" id="KW-1185">Reference proteome</keyword>
<dbReference type="GO" id="GO:0046872">
    <property type="term" value="F:metal ion binding"/>
    <property type="evidence" value="ECO:0007669"/>
    <property type="project" value="UniProtKB-KW"/>
</dbReference>
<evidence type="ECO:0000256" key="1">
    <source>
        <dbReference type="ARBA" id="ARBA00022670"/>
    </source>
</evidence>
<keyword evidence="4" id="KW-0862">Zinc</keyword>
<gene>
    <name evidence="7" type="ORF">FHQ18_09395</name>
</gene>
<dbReference type="InterPro" id="IPR001405">
    <property type="entry name" value="UPF0758"/>
</dbReference>
<dbReference type="CDD" id="cd08071">
    <property type="entry name" value="MPN_DUF2466"/>
    <property type="match status" value="1"/>
</dbReference>
<accession>A0A5A8F6Z8</accession>
<name>A0A5A8F6Z8_9BACT</name>
<evidence type="ECO:0000256" key="4">
    <source>
        <dbReference type="ARBA" id="ARBA00022833"/>
    </source>
</evidence>
<keyword evidence="2" id="KW-0479">Metal-binding</keyword>
<proteinExistence type="predicted"/>
<dbReference type="PANTHER" id="PTHR30471">
    <property type="entry name" value="DNA REPAIR PROTEIN RADC"/>
    <property type="match status" value="1"/>
</dbReference>
<dbReference type="EMBL" id="VFJB01000007">
    <property type="protein sequence ID" value="KAA0257547.1"/>
    <property type="molecule type" value="Genomic_DNA"/>
</dbReference>
<dbReference type="AlphaFoldDB" id="A0A5A8F6Z8"/>
<dbReference type="InterPro" id="IPR020891">
    <property type="entry name" value="UPF0758_CS"/>
</dbReference>
<dbReference type="PANTHER" id="PTHR30471:SF3">
    <property type="entry name" value="UPF0758 PROTEIN YEES-RELATED"/>
    <property type="match status" value="1"/>
</dbReference>
<dbReference type="InterPro" id="IPR025657">
    <property type="entry name" value="RadC_JAB"/>
</dbReference>
<reference evidence="7 8" key="1">
    <citation type="submission" date="2019-06" db="EMBL/GenBank/DDBJ databases">
        <title>Genomic insights into carbon and energy metabolism of Deferribacter autotrophicus revealed new metabolic traits in the phylum Deferribacteres.</title>
        <authorList>
            <person name="Slobodkin A.I."/>
            <person name="Slobodkina G.B."/>
            <person name="Allioux M."/>
            <person name="Alain K."/>
            <person name="Jebbar M."/>
            <person name="Shadrin V."/>
            <person name="Kublanov I.V."/>
            <person name="Toshchakov S.V."/>
            <person name="Bonch-Osmolovskaya E.A."/>
        </authorList>
    </citation>
    <scope>NUCLEOTIDE SEQUENCE [LARGE SCALE GENOMIC DNA]</scope>
    <source>
        <strain evidence="7 8">SL50</strain>
    </source>
</reference>
<feature type="domain" description="MPN" evidence="6">
    <location>
        <begin position="10"/>
        <end position="137"/>
    </location>
</feature>
<evidence type="ECO:0000313" key="8">
    <source>
        <dbReference type="Proteomes" id="UP000322876"/>
    </source>
</evidence>
<keyword evidence="1" id="KW-0645">Protease</keyword>
<dbReference type="InterPro" id="IPR037518">
    <property type="entry name" value="MPN"/>
</dbReference>
<evidence type="ECO:0000256" key="5">
    <source>
        <dbReference type="ARBA" id="ARBA00023049"/>
    </source>
</evidence>
<dbReference type="PROSITE" id="PS50249">
    <property type="entry name" value="MPN"/>
    <property type="match status" value="1"/>
</dbReference>